<keyword evidence="3" id="KW-1185">Reference proteome</keyword>
<accession>A0A1A0HJS4</accession>
<dbReference type="OrthoDB" id="1865897at2759"/>
<evidence type="ECO:0000313" key="2">
    <source>
        <dbReference type="EMBL" id="OBA24424.1"/>
    </source>
</evidence>
<dbReference type="Proteomes" id="UP000092555">
    <property type="component" value="Unassembled WGS sequence"/>
</dbReference>
<evidence type="ECO:0000313" key="3">
    <source>
        <dbReference type="Proteomes" id="UP000092555"/>
    </source>
</evidence>
<reference evidence="2 3" key="1">
    <citation type="submission" date="2016-05" db="EMBL/GenBank/DDBJ databases">
        <title>Comparative genomics of biotechnologically important yeasts.</title>
        <authorList>
            <consortium name="DOE Joint Genome Institute"/>
            <person name="Riley R."/>
            <person name="Haridas S."/>
            <person name="Wolfe K.H."/>
            <person name="Lopes M.R."/>
            <person name="Hittinger C.T."/>
            <person name="Goker M."/>
            <person name="Salamov A."/>
            <person name="Wisecaver J."/>
            <person name="Long T.M."/>
            <person name="Aerts A.L."/>
            <person name="Barry K."/>
            <person name="Choi C."/>
            <person name="Clum A."/>
            <person name="Coughlan A.Y."/>
            <person name="Deshpande S."/>
            <person name="Douglass A.P."/>
            <person name="Hanson S.J."/>
            <person name="Klenk H.-P."/>
            <person name="LaButti K."/>
            <person name="Lapidus A."/>
            <person name="Lindquist E."/>
            <person name="Lipzen A."/>
            <person name="Meier-kolthoff J.P."/>
            <person name="Ohm R.A."/>
            <person name="Otillar R.P."/>
            <person name="Pangilinan J."/>
            <person name="Peng Y."/>
            <person name="Rokas A."/>
            <person name="Rosa C.A."/>
            <person name="Scheuner C."/>
            <person name="Sibirny A.A."/>
            <person name="Slot J.C."/>
            <person name="Stielow J.B."/>
            <person name="Sun H."/>
            <person name="Kurtzman C.P."/>
            <person name="Blackwell M."/>
            <person name="Grigoriev I.V."/>
            <person name="Jeffries T.W."/>
        </authorList>
    </citation>
    <scope>NUCLEOTIDE SEQUENCE [LARGE SCALE GENOMIC DNA]</scope>
    <source>
        <strain evidence="2 3">NRRL YB-4993</strain>
    </source>
</reference>
<comment type="caution">
    <text evidence="2">The sequence shown here is derived from an EMBL/GenBank/DDBJ whole genome shotgun (WGS) entry which is preliminary data.</text>
</comment>
<proteinExistence type="predicted"/>
<feature type="region of interest" description="Disordered" evidence="1">
    <location>
        <begin position="27"/>
        <end position="52"/>
    </location>
</feature>
<dbReference type="RefSeq" id="XP_018714905.1">
    <property type="nucleotide sequence ID" value="XM_018853801.1"/>
</dbReference>
<protein>
    <submittedName>
        <fullName evidence="2">Uncharacterized protein</fullName>
    </submittedName>
</protein>
<dbReference type="STRING" id="869754.A0A1A0HJS4"/>
<organism evidence="2 3">
    <name type="scientific">Metschnikowia bicuspidata var. bicuspidata NRRL YB-4993</name>
    <dbReference type="NCBI Taxonomy" id="869754"/>
    <lineage>
        <taxon>Eukaryota</taxon>
        <taxon>Fungi</taxon>
        <taxon>Dikarya</taxon>
        <taxon>Ascomycota</taxon>
        <taxon>Saccharomycotina</taxon>
        <taxon>Pichiomycetes</taxon>
        <taxon>Metschnikowiaceae</taxon>
        <taxon>Metschnikowia</taxon>
    </lineage>
</organism>
<sequence length="1017" mass="114535">MALSQLDRARIPAIRSVRRITQFFAPSTGDSENEAPVQLRDTASGNDKRPFSAYPGPRRVFLDPTKFYPEVEITDSSILDSVLQITYESVKLWLEICTANLTSTAQTGSFIEFIHKGEIHFGAVLREPYARFNAYHNRMIVLTLHNELVKVHPQDITFAMHRVLDGGSMSPHHILANRFNASFGPRAKLVQIIHQFIAVVAETRRVVARPLQISYSNLASVERATPVCFLQLARLTHALDPVHLPSYFHQSAFLMAMYLQMCSDPTRWMVPGCMPSERITNLSLAHCSNSITPPPVLYAVPVPVFDALLSFLQSSEGQLRDFSGFVESLLRTPPKFDDLVLQFGIWDGRRYSLALRAMMHAVVYPHSQILAKLSLAPLMGPHLPSRESLVAILRKIGLYDNPQNPLTDPLLSAGLLGKVKTHVLIASSAKDLDTGGLQHSASVDAKKNSFADNFPHLRKSRLFFHDTKAYIVPGLHANLAVSMEEINSRRFLINIHVADLASRLSPSSATYAKWSECNAFLDNTRNLQGIEKSSLLPSEATQDVFFRKPRHTAQKDYFAVGDFMDSAKKGPEGGTQTCMTITFEYNSYLDDPMKNLSESATISFDALQDSQFKTLDPRMLEKSLTGKLEPSIFGKLKLFHHKETKEPHTEEQLDSEDHYNLNFIYNVLKRHFEARNRNYAVSTNHNAHQRDVYKMFSATDSDTIKTHVMLTKDEEILEKTRFMRSEAEILAGRLASEYTDKNKIPVFYDSKELIDAESPDSQIRDEVLIRHENMLLPDFTAASYFQLPYGRDVNGHIPISAYLVACNFLGMDTVSMDPTAANVSLGLRTGLVNVVDATQSMRSYLNQLQILEHVHFTQTANAHLFKDARRFSHLKALGYGLHGAMSRATLEEHTEKLMACAIGGSYLAARQRKYWVLKSVEQDPARFSEMKCVITHVFKDIDMGLEVGEDEPGTKGKIVDESLWPYSEYQTVRAYCEELGIEVDMLVGRERRVMVGSEQIATRILHVDAVLSQLLLG</sequence>
<gene>
    <name evidence="2" type="ORF">METBIDRAFT_10564</name>
</gene>
<name>A0A1A0HJS4_9ASCO</name>
<dbReference type="EMBL" id="LXTC01000001">
    <property type="protein sequence ID" value="OBA24424.1"/>
    <property type="molecule type" value="Genomic_DNA"/>
</dbReference>
<dbReference type="AlphaFoldDB" id="A0A1A0HJS4"/>
<evidence type="ECO:0000256" key="1">
    <source>
        <dbReference type="SAM" id="MobiDB-lite"/>
    </source>
</evidence>
<dbReference type="GeneID" id="30026777"/>